<feature type="compositionally biased region" description="Pro residues" evidence="1">
    <location>
        <begin position="21"/>
        <end position="37"/>
    </location>
</feature>
<accession>A0A4S2MJB8</accession>
<dbReference type="InterPro" id="IPR043136">
    <property type="entry name" value="B30.2/SPRY_sf"/>
</dbReference>
<feature type="compositionally biased region" description="Pro residues" evidence="1">
    <location>
        <begin position="61"/>
        <end position="70"/>
    </location>
</feature>
<evidence type="ECO:0008006" key="4">
    <source>
        <dbReference type="Google" id="ProtNLM"/>
    </source>
</evidence>
<evidence type="ECO:0000313" key="3">
    <source>
        <dbReference type="Proteomes" id="UP000298138"/>
    </source>
</evidence>
<gene>
    <name evidence="2" type="ORF">EX30DRAFT_398811</name>
</gene>
<evidence type="ECO:0000256" key="1">
    <source>
        <dbReference type="SAM" id="MobiDB-lite"/>
    </source>
</evidence>
<reference evidence="2 3" key="1">
    <citation type="submission" date="2019-04" db="EMBL/GenBank/DDBJ databases">
        <title>Comparative genomics and transcriptomics to analyze fruiting body development in filamentous ascomycetes.</title>
        <authorList>
            <consortium name="DOE Joint Genome Institute"/>
            <person name="Lutkenhaus R."/>
            <person name="Traeger S."/>
            <person name="Breuer J."/>
            <person name="Kuo A."/>
            <person name="Lipzen A."/>
            <person name="Pangilinan J."/>
            <person name="Dilworth D."/>
            <person name="Sandor L."/>
            <person name="Poggeler S."/>
            <person name="Barry K."/>
            <person name="Grigoriev I.V."/>
            <person name="Nowrousian M."/>
        </authorList>
    </citation>
    <scope>NUCLEOTIDE SEQUENCE [LARGE SCALE GENOMIC DNA]</scope>
    <source>
        <strain evidence="2 3">CBS 389.68</strain>
    </source>
</reference>
<proteinExistence type="predicted"/>
<dbReference type="Proteomes" id="UP000298138">
    <property type="component" value="Unassembled WGS sequence"/>
</dbReference>
<dbReference type="STRING" id="341454.A0A4S2MJB8"/>
<feature type="region of interest" description="Disordered" evidence="1">
    <location>
        <begin position="1"/>
        <end position="119"/>
    </location>
</feature>
<keyword evidence="3" id="KW-1185">Reference proteome</keyword>
<dbReference type="InParanoid" id="A0A4S2MJB8"/>
<protein>
    <recommendedName>
        <fullName evidence="4">SPRY domain-containing protein</fullName>
    </recommendedName>
</protein>
<evidence type="ECO:0000313" key="2">
    <source>
        <dbReference type="EMBL" id="TGZ77046.1"/>
    </source>
</evidence>
<dbReference type="Gene3D" id="2.60.120.920">
    <property type="match status" value="1"/>
</dbReference>
<feature type="compositionally biased region" description="Polar residues" evidence="1">
    <location>
        <begin position="105"/>
        <end position="117"/>
    </location>
</feature>
<sequence length="345" mass="37370">MCGFSSLFKRTSDKKPGFHPDVPPPGSPPRAYSPPPATDNKQGHPPGSHQPTAVPSGFGYYPPPSGPPPQFHSTDPYPSKTDSPQPYDLPPTDTTSLPPPAFGQTYFTSSPTSNASTRDADTAADFCDHHPLSPPLPPHLLPPTPTLHLSPIPPSRFHGRLDPSNNTIKTTKHCNDSILLSAAPIFAPSRPVAVSAFSVIIKRLGKAANGDTAVVAVGAVSKPYPEWRLPGWHRHSFGVHSDDGRRYSADSWGGTEFTQPFVEGEEVGFVVRWGGEGVQGERVATVVEFWRGGRKEGGWRVDEVWDTEVERWEPGMDGTRDVFAAVGVFGEVEVVVREGVRGFDR</sequence>
<name>A0A4S2MJB8_9PEZI</name>
<dbReference type="EMBL" id="ML220160">
    <property type="protein sequence ID" value="TGZ77046.1"/>
    <property type="molecule type" value="Genomic_DNA"/>
</dbReference>
<dbReference type="OrthoDB" id="25503at2759"/>
<dbReference type="AlphaFoldDB" id="A0A4S2MJB8"/>
<organism evidence="2 3">
    <name type="scientific">Ascodesmis nigricans</name>
    <dbReference type="NCBI Taxonomy" id="341454"/>
    <lineage>
        <taxon>Eukaryota</taxon>
        <taxon>Fungi</taxon>
        <taxon>Dikarya</taxon>
        <taxon>Ascomycota</taxon>
        <taxon>Pezizomycotina</taxon>
        <taxon>Pezizomycetes</taxon>
        <taxon>Pezizales</taxon>
        <taxon>Ascodesmidaceae</taxon>
        <taxon>Ascodesmis</taxon>
    </lineage>
</organism>